<dbReference type="InterPro" id="IPR007793">
    <property type="entry name" value="DivIVA_fam"/>
</dbReference>
<dbReference type="InterPro" id="IPR019933">
    <property type="entry name" value="DivIVA_domain"/>
</dbReference>
<evidence type="ECO:0000256" key="2">
    <source>
        <dbReference type="ARBA" id="ARBA00018787"/>
    </source>
</evidence>
<dbReference type="EMBL" id="QRPH01000004">
    <property type="protein sequence ID" value="RHL95364.1"/>
    <property type="molecule type" value="Genomic_DNA"/>
</dbReference>
<keyword evidence="5" id="KW-0175">Coiled coil</keyword>
<feature type="compositionally biased region" description="Polar residues" evidence="8">
    <location>
        <begin position="59"/>
        <end position="75"/>
    </location>
</feature>
<feature type="region of interest" description="Disordered" evidence="8">
    <location>
        <begin position="139"/>
        <end position="187"/>
    </location>
</feature>
<dbReference type="Pfam" id="PF05103">
    <property type="entry name" value="DivIVA"/>
    <property type="match status" value="1"/>
</dbReference>
<keyword evidence="6" id="KW-0131">Cell cycle</keyword>
<feature type="compositionally biased region" description="Polar residues" evidence="8">
    <location>
        <begin position="218"/>
        <end position="227"/>
    </location>
</feature>
<name>A0AAQ0RUH9_BIFPS</name>
<keyword evidence="4" id="KW-0132">Cell division</keyword>
<feature type="compositionally biased region" description="Basic and acidic residues" evidence="8">
    <location>
        <begin position="18"/>
        <end position="31"/>
    </location>
</feature>
<comment type="subcellular location">
    <subcellularLocation>
        <location evidence="1">Cytoplasm</location>
    </subcellularLocation>
</comment>
<evidence type="ECO:0000313" key="9">
    <source>
        <dbReference type="EMBL" id="RHL95364.1"/>
    </source>
</evidence>
<evidence type="ECO:0000256" key="5">
    <source>
        <dbReference type="ARBA" id="ARBA00023054"/>
    </source>
</evidence>
<evidence type="ECO:0000256" key="6">
    <source>
        <dbReference type="ARBA" id="ARBA00023306"/>
    </source>
</evidence>
<comment type="caution">
    <text evidence="9">The sequence shown here is derived from an EMBL/GenBank/DDBJ whole genome shotgun (WGS) entry which is preliminary data.</text>
</comment>
<feature type="compositionally biased region" description="Low complexity" evidence="8">
    <location>
        <begin position="47"/>
        <end position="56"/>
    </location>
</feature>
<dbReference type="Gene3D" id="6.10.250.660">
    <property type="match status" value="1"/>
</dbReference>
<evidence type="ECO:0000256" key="3">
    <source>
        <dbReference type="ARBA" id="ARBA00022490"/>
    </source>
</evidence>
<evidence type="ECO:0000256" key="4">
    <source>
        <dbReference type="ARBA" id="ARBA00022618"/>
    </source>
</evidence>
<evidence type="ECO:0000256" key="1">
    <source>
        <dbReference type="ARBA" id="ARBA00004496"/>
    </source>
</evidence>
<gene>
    <name evidence="9" type="ORF">DWZ91_05895</name>
</gene>
<dbReference type="Proteomes" id="UP000285613">
    <property type="component" value="Unassembled WGS sequence"/>
</dbReference>
<keyword evidence="3" id="KW-0963">Cytoplasm</keyword>
<feature type="compositionally biased region" description="Basic and acidic residues" evidence="8">
    <location>
        <begin position="154"/>
        <end position="165"/>
    </location>
</feature>
<feature type="region of interest" description="Disordered" evidence="8">
    <location>
        <begin position="203"/>
        <end position="227"/>
    </location>
</feature>
<proteinExistence type="predicted"/>
<dbReference type="GO" id="GO:0005737">
    <property type="term" value="C:cytoplasm"/>
    <property type="evidence" value="ECO:0007669"/>
    <property type="project" value="UniProtKB-SubCell"/>
</dbReference>
<organism evidence="9 10">
    <name type="scientific">Bifidobacterium pseudocatenulatum</name>
    <dbReference type="NCBI Taxonomy" id="28026"/>
    <lineage>
        <taxon>Bacteria</taxon>
        <taxon>Bacillati</taxon>
        <taxon>Actinomycetota</taxon>
        <taxon>Actinomycetes</taxon>
        <taxon>Bifidobacteriales</taxon>
        <taxon>Bifidobacteriaceae</taxon>
        <taxon>Bifidobacterium</taxon>
    </lineage>
</organism>
<dbReference type="AlphaFoldDB" id="A0AAQ0RUH9"/>
<evidence type="ECO:0000256" key="7">
    <source>
        <dbReference type="ARBA" id="ARBA00031737"/>
    </source>
</evidence>
<dbReference type="NCBIfam" id="TIGR03544">
    <property type="entry name" value="DivI1A_domain"/>
    <property type="match status" value="1"/>
</dbReference>
<accession>A0AAQ0RUH9</accession>
<evidence type="ECO:0000313" key="10">
    <source>
        <dbReference type="Proteomes" id="UP000285613"/>
    </source>
</evidence>
<feature type="region of interest" description="Disordered" evidence="8">
    <location>
        <begin position="1"/>
        <end position="75"/>
    </location>
</feature>
<evidence type="ECO:0000256" key="8">
    <source>
        <dbReference type="SAM" id="MobiDB-lite"/>
    </source>
</evidence>
<feature type="compositionally biased region" description="Basic residues" evidence="8">
    <location>
        <begin position="166"/>
        <end position="178"/>
    </location>
</feature>
<reference evidence="9 10" key="1">
    <citation type="submission" date="2018-08" db="EMBL/GenBank/DDBJ databases">
        <title>A genome reference for cultivated species of the human gut microbiota.</title>
        <authorList>
            <person name="Zou Y."/>
            <person name="Xue W."/>
            <person name="Luo G."/>
        </authorList>
    </citation>
    <scope>NUCLEOTIDE SEQUENCE [LARGE SCALE GENOMIC DNA]</scope>
    <source>
        <strain evidence="9 10">AF36-12AT</strain>
    </source>
</reference>
<dbReference type="GO" id="GO:0051301">
    <property type="term" value="P:cell division"/>
    <property type="evidence" value="ECO:0007669"/>
    <property type="project" value="UniProtKB-KW"/>
</dbReference>
<sequence length="314" mass="36364">MKNWTFIEYPRSSAGKDGTSHDVPCRGETHPNEPSQAFAYTRRHGNRPSPRSGNRNRTTRPSSIEPGTTSSPVTQRYTTMISNGSRSESALGRQRHDVNATHRDEVFHLVFSVPHRERWSARLVFLIFPVAPHTLLRANRPASCRNPPTPTTNPRKEHTQIDGTHHLRRRHPHQRRGNRLHEGRKENIRRPVRVPRIPIRPKQTLHKKGTPTPILRNQGPSKGDQTMTARRLVTPKDIRDRQFRLSFPFMGYDANQVDDFLDDCALTIHALWNENRKLAAENRRLQHENQTLKTDVSFYKLAVDTIEHQTKEQQ</sequence>
<protein>
    <recommendedName>
        <fullName evidence="2">Cell wall synthesis protein Wag31</fullName>
    </recommendedName>
    <alternativeName>
        <fullName evidence="7">Antigen 84</fullName>
    </alternativeName>
</protein>